<dbReference type="RefSeq" id="WP_146972489.1">
    <property type="nucleotide sequence ID" value="NZ_VOSL01000013.1"/>
</dbReference>
<feature type="transmembrane region" description="Helical" evidence="1">
    <location>
        <begin position="38"/>
        <end position="62"/>
    </location>
</feature>
<dbReference type="InterPro" id="IPR051599">
    <property type="entry name" value="Cell_Envelope_Assoc"/>
</dbReference>
<dbReference type="Gene3D" id="3.40.50.620">
    <property type="entry name" value="HUPs"/>
    <property type="match status" value="1"/>
</dbReference>
<dbReference type="AlphaFoldDB" id="A0A5C6XKG0"/>
<dbReference type="CDD" id="cd06259">
    <property type="entry name" value="YdcF-like"/>
    <property type="match status" value="1"/>
</dbReference>
<organism evidence="3 4">
    <name type="scientific">Lujinxingia vulgaris</name>
    <dbReference type="NCBI Taxonomy" id="2600176"/>
    <lineage>
        <taxon>Bacteria</taxon>
        <taxon>Deltaproteobacteria</taxon>
        <taxon>Bradymonadales</taxon>
        <taxon>Lujinxingiaceae</taxon>
        <taxon>Lujinxingia</taxon>
    </lineage>
</organism>
<evidence type="ECO:0000313" key="4">
    <source>
        <dbReference type="Proteomes" id="UP000321046"/>
    </source>
</evidence>
<dbReference type="Pfam" id="PF02698">
    <property type="entry name" value="DUF218"/>
    <property type="match status" value="1"/>
</dbReference>
<dbReference type="Proteomes" id="UP000321046">
    <property type="component" value="Unassembled WGS sequence"/>
</dbReference>
<feature type="transmembrane region" description="Helical" evidence="1">
    <location>
        <begin position="7"/>
        <end position="32"/>
    </location>
</feature>
<dbReference type="EMBL" id="VOSL01000013">
    <property type="protein sequence ID" value="TXD42805.1"/>
    <property type="molecule type" value="Genomic_DNA"/>
</dbReference>
<evidence type="ECO:0000313" key="3">
    <source>
        <dbReference type="EMBL" id="TXD42805.1"/>
    </source>
</evidence>
<protein>
    <recommendedName>
        <fullName evidence="2">DUF218 domain-containing protein</fullName>
    </recommendedName>
</protein>
<comment type="caution">
    <text evidence="3">The sequence shown here is derived from an EMBL/GenBank/DDBJ whole genome shotgun (WGS) entry which is preliminary data.</text>
</comment>
<dbReference type="GO" id="GO:0043164">
    <property type="term" value="P:Gram-negative-bacterium-type cell wall biogenesis"/>
    <property type="evidence" value="ECO:0007669"/>
    <property type="project" value="TreeGrafter"/>
</dbReference>
<evidence type="ECO:0000259" key="2">
    <source>
        <dbReference type="Pfam" id="PF02698"/>
    </source>
</evidence>
<reference evidence="3 4" key="1">
    <citation type="submission" date="2019-08" db="EMBL/GenBank/DDBJ databases">
        <title>Bradymonadales sp. TMQ2.</title>
        <authorList>
            <person name="Liang Q."/>
        </authorList>
    </citation>
    <scope>NUCLEOTIDE SEQUENCE [LARGE SCALE GENOMIC DNA]</scope>
    <source>
        <strain evidence="3 4">TMQ2</strain>
    </source>
</reference>
<accession>A0A5C6XKG0</accession>
<dbReference type="GO" id="GO:0005886">
    <property type="term" value="C:plasma membrane"/>
    <property type="evidence" value="ECO:0007669"/>
    <property type="project" value="TreeGrafter"/>
</dbReference>
<keyword evidence="1" id="KW-1133">Transmembrane helix</keyword>
<dbReference type="PANTHER" id="PTHR30336:SF4">
    <property type="entry name" value="ENVELOPE BIOGENESIS FACTOR ELYC"/>
    <property type="match status" value="1"/>
</dbReference>
<dbReference type="OrthoDB" id="9809813at2"/>
<dbReference type="PANTHER" id="PTHR30336">
    <property type="entry name" value="INNER MEMBRANE PROTEIN, PROBABLE PERMEASE"/>
    <property type="match status" value="1"/>
</dbReference>
<dbReference type="GO" id="GO:0000270">
    <property type="term" value="P:peptidoglycan metabolic process"/>
    <property type="evidence" value="ECO:0007669"/>
    <property type="project" value="TreeGrafter"/>
</dbReference>
<name>A0A5C6XKG0_9DELT</name>
<proteinExistence type="predicted"/>
<keyword evidence="1" id="KW-0812">Transmembrane</keyword>
<dbReference type="InterPro" id="IPR014729">
    <property type="entry name" value="Rossmann-like_a/b/a_fold"/>
</dbReference>
<keyword evidence="1" id="KW-0472">Membrane</keyword>
<feature type="domain" description="DUF218" evidence="2">
    <location>
        <begin position="84"/>
        <end position="244"/>
    </location>
</feature>
<gene>
    <name evidence="3" type="ORF">FRC96_02655</name>
</gene>
<sequence length="253" mass="27400">MVVIKRAFAMFLLPLGMVAALTMVGLVVWWRWPQSRLGPLLIVAATAGLLFGSCSPGANLMLRPLEERYPPLLQVDAQELAGVDYVMVLGAGFVDDDRYPLVAQIHEEGVMRLVEGIRILRQLPHAKLVVSGGTRREGRTNAEATRQLAIDLGVAPERILMAKSALDTAQEAEGFEAMAGSGASLILVTSASHMPRAMQLFERRGLNPIAAPCAHRVIEGQGGGLWPNATHLRKTERALYEWAGRLFVSLGGS</sequence>
<evidence type="ECO:0000256" key="1">
    <source>
        <dbReference type="SAM" id="Phobius"/>
    </source>
</evidence>
<dbReference type="InterPro" id="IPR003848">
    <property type="entry name" value="DUF218"/>
</dbReference>